<feature type="region of interest" description="Disordered" evidence="1">
    <location>
        <begin position="238"/>
        <end position="305"/>
    </location>
</feature>
<proteinExistence type="predicted"/>
<evidence type="ECO:0000256" key="1">
    <source>
        <dbReference type="SAM" id="MobiDB-lite"/>
    </source>
</evidence>
<dbReference type="InterPro" id="IPR029044">
    <property type="entry name" value="Nucleotide-diphossugar_trans"/>
</dbReference>
<dbReference type="InterPro" id="IPR001173">
    <property type="entry name" value="Glyco_trans_2-like"/>
</dbReference>
<dbReference type="SUPFAM" id="SSF53448">
    <property type="entry name" value="Nucleotide-diphospho-sugar transferases"/>
    <property type="match status" value="1"/>
</dbReference>
<gene>
    <name evidence="3" type="ORF">ACFPM3_06575</name>
</gene>
<dbReference type="Gene3D" id="3.90.550.10">
    <property type="entry name" value="Spore Coat Polysaccharide Biosynthesis Protein SpsA, Chain A"/>
    <property type="match status" value="1"/>
</dbReference>
<feature type="compositionally biased region" description="Low complexity" evidence="1">
    <location>
        <begin position="242"/>
        <end position="305"/>
    </location>
</feature>
<accession>A0ABV9X990</accession>
<sequence>MAVELPLVTCVMPTRDRRPFVAQALACFLAQDYPARELIVVDDGADPVADLVPADPRVRYIGLREPRSIGIKRNIATQAARGEIIVGWDDDDWHGPNRISAQTAPIAAGTADVTGLGAPVFLDIRTGWYWECDTQDWCLFAGLVLCGTLAYPRTWWLTSGGFPDSSLGEDVHFADAALRRHARLASVPAQGRFVYVRHPGNTWHFEVGGGGLDGWRRVPPPRWLPQRDRKFYARLRAGGSAGTEAPAARARTGTPADTPRRAPAAASARPAAANEPATGTPAATATRVAAGTGTNGPNAAGRPGR</sequence>
<dbReference type="EMBL" id="JBHSJD010000002">
    <property type="protein sequence ID" value="MFC5021812.1"/>
    <property type="molecule type" value="Genomic_DNA"/>
</dbReference>
<protein>
    <submittedName>
        <fullName evidence="3">Glycosyltransferase family 2 protein</fullName>
    </submittedName>
</protein>
<dbReference type="CDD" id="cd00761">
    <property type="entry name" value="Glyco_tranf_GTA_type"/>
    <property type="match status" value="1"/>
</dbReference>
<name>A0ABV9X990_9ACTN</name>
<dbReference type="Pfam" id="PF00535">
    <property type="entry name" value="Glycos_transf_2"/>
    <property type="match status" value="1"/>
</dbReference>
<dbReference type="InterPro" id="IPR050834">
    <property type="entry name" value="Glycosyltransf_2"/>
</dbReference>
<feature type="domain" description="Glycosyltransferase 2-like" evidence="2">
    <location>
        <begin position="10"/>
        <end position="128"/>
    </location>
</feature>
<evidence type="ECO:0000259" key="2">
    <source>
        <dbReference type="Pfam" id="PF00535"/>
    </source>
</evidence>
<reference evidence="4" key="1">
    <citation type="journal article" date="2019" name="Int. J. Syst. Evol. Microbiol.">
        <title>The Global Catalogue of Microorganisms (GCM) 10K type strain sequencing project: providing services to taxonomists for standard genome sequencing and annotation.</title>
        <authorList>
            <consortium name="The Broad Institute Genomics Platform"/>
            <consortium name="The Broad Institute Genome Sequencing Center for Infectious Disease"/>
            <person name="Wu L."/>
            <person name="Ma J."/>
        </authorList>
    </citation>
    <scope>NUCLEOTIDE SEQUENCE [LARGE SCALE GENOMIC DNA]</scope>
    <source>
        <strain evidence="4">CGMCC 4.1648</strain>
    </source>
</reference>
<evidence type="ECO:0000313" key="3">
    <source>
        <dbReference type="EMBL" id="MFC5021812.1"/>
    </source>
</evidence>
<dbReference type="PANTHER" id="PTHR43685:SF2">
    <property type="entry name" value="GLYCOSYLTRANSFERASE 2-LIKE DOMAIN-CONTAINING PROTEIN"/>
    <property type="match status" value="1"/>
</dbReference>
<dbReference type="PANTHER" id="PTHR43685">
    <property type="entry name" value="GLYCOSYLTRANSFERASE"/>
    <property type="match status" value="1"/>
</dbReference>
<dbReference type="RefSeq" id="WP_345693753.1">
    <property type="nucleotide sequence ID" value="NZ_BAABIT010000001.1"/>
</dbReference>
<organism evidence="3 4">
    <name type="scientific">Streptomyces coeruleoprunus</name>
    <dbReference type="NCBI Taxonomy" id="285563"/>
    <lineage>
        <taxon>Bacteria</taxon>
        <taxon>Bacillati</taxon>
        <taxon>Actinomycetota</taxon>
        <taxon>Actinomycetes</taxon>
        <taxon>Kitasatosporales</taxon>
        <taxon>Streptomycetaceae</taxon>
        <taxon>Streptomyces</taxon>
    </lineage>
</organism>
<keyword evidence="4" id="KW-1185">Reference proteome</keyword>
<comment type="caution">
    <text evidence="3">The sequence shown here is derived from an EMBL/GenBank/DDBJ whole genome shotgun (WGS) entry which is preliminary data.</text>
</comment>
<dbReference type="Proteomes" id="UP001595829">
    <property type="component" value="Unassembled WGS sequence"/>
</dbReference>
<evidence type="ECO:0000313" key="4">
    <source>
        <dbReference type="Proteomes" id="UP001595829"/>
    </source>
</evidence>